<dbReference type="PANTHER" id="PTHR34309:SF1">
    <property type="entry name" value="PROTEIN GLCG"/>
    <property type="match status" value="1"/>
</dbReference>
<dbReference type="Pfam" id="PF03928">
    <property type="entry name" value="HbpS-like"/>
    <property type="match status" value="1"/>
</dbReference>
<dbReference type="PANTHER" id="PTHR34309">
    <property type="entry name" value="SLR1406 PROTEIN"/>
    <property type="match status" value="1"/>
</dbReference>
<keyword evidence="1" id="KW-0732">Signal</keyword>
<dbReference type="Proteomes" id="UP001254759">
    <property type="component" value="Unassembled WGS sequence"/>
</dbReference>
<dbReference type="InterPro" id="IPR038084">
    <property type="entry name" value="PduO/GlcC-like_sf"/>
</dbReference>
<gene>
    <name evidence="2" type="ORF">J2W94_002961</name>
</gene>
<proteinExistence type="predicted"/>
<evidence type="ECO:0000256" key="1">
    <source>
        <dbReference type="SAM" id="SignalP"/>
    </source>
</evidence>
<dbReference type="EMBL" id="JAVDTT010000004">
    <property type="protein sequence ID" value="MDR6842656.1"/>
    <property type="molecule type" value="Genomic_DNA"/>
</dbReference>
<dbReference type="Gene3D" id="3.30.450.150">
    <property type="entry name" value="Haem-degrading domain"/>
    <property type="match status" value="1"/>
</dbReference>
<dbReference type="SUPFAM" id="SSF143744">
    <property type="entry name" value="GlcG-like"/>
    <property type="match status" value="1"/>
</dbReference>
<sequence>MTSMVSAGLIAMAALLVSAGSQAQTMRPFLDFKTADAIRDHCLANAGQAGHAVAVAVFDGSGDLVSFSNHGASPAAAALAQWKGRSAAVYRSSTRDTATWNTPTAPMIATMEGGVPLFARDGTAIGGVGVSGASSEFDSECGTRAAEAANLLVSRPKPKSD</sequence>
<feature type="signal peptide" evidence="1">
    <location>
        <begin position="1"/>
        <end position="23"/>
    </location>
</feature>
<keyword evidence="3" id="KW-1185">Reference proteome</keyword>
<evidence type="ECO:0000313" key="3">
    <source>
        <dbReference type="Proteomes" id="UP001254759"/>
    </source>
</evidence>
<protein>
    <submittedName>
        <fullName evidence="2">Uncharacterized protein GlcG (DUF336 family)</fullName>
    </submittedName>
</protein>
<dbReference type="InterPro" id="IPR052517">
    <property type="entry name" value="GlcG_carb_metab_protein"/>
</dbReference>
<reference evidence="2 3" key="1">
    <citation type="submission" date="2023-07" db="EMBL/GenBank/DDBJ databases">
        <title>Sorghum-associated microbial communities from plants grown in Nebraska, USA.</title>
        <authorList>
            <person name="Schachtman D."/>
        </authorList>
    </citation>
    <scope>NUCLEOTIDE SEQUENCE [LARGE SCALE GENOMIC DNA]</scope>
    <source>
        <strain evidence="2 3">BE107</strain>
    </source>
</reference>
<feature type="chain" id="PRO_5047218697" evidence="1">
    <location>
        <begin position="24"/>
        <end position="161"/>
    </location>
</feature>
<comment type="caution">
    <text evidence="2">The sequence shown here is derived from an EMBL/GenBank/DDBJ whole genome shotgun (WGS) entry which is preliminary data.</text>
</comment>
<evidence type="ECO:0000313" key="2">
    <source>
        <dbReference type="EMBL" id="MDR6842656.1"/>
    </source>
</evidence>
<name>A0ABU1RV65_9GAMM</name>
<accession>A0ABU1RV65</accession>
<dbReference type="InterPro" id="IPR005624">
    <property type="entry name" value="PduO/GlcC-like"/>
</dbReference>
<organism evidence="2 3">
    <name type="scientific">Pseudoxanthomonas sacheonensis</name>
    <dbReference type="NCBI Taxonomy" id="443615"/>
    <lineage>
        <taxon>Bacteria</taxon>
        <taxon>Pseudomonadati</taxon>
        <taxon>Pseudomonadota</taxon>
        <taxon>Gammaproteobacteria</taxon>
        <taxon>Lysobacterales</taxon>
        <taxon>Lysobacteraceae</taxon>
        <taxon>Pseudoxanthomonas</taxon>
    </lineage>
</organism>